<evidence type="ECO:0000313" key="1">
    <source>
        <dbReference type="EMBL" id="GAA4115884.1"/>
    </source>
</evidence>
<proteinExistence type="predicted"/>
<accession>A0ABP7XHH1</accession>
<dbReference type="EMBL" id="BAAAZH010000012">
    <property type="protein sequence ID" value="GAA4115884.1"/>
    <property type="molecule type" value="Genomic_DNA"/>
</dbReference>
<name>A0ABP7XHH1_9ACTN</name>
<evidence type="ECO:0008006" key="3">
    <source>
        <dbReference type="Google" id="ProtNLM"/>
    </source>
</evidence>
<protein>
    <recommendedName>
        <fullName evidence="3">Helix-turn-helix domain-containing protein</fullName>
    </recommendedName>
</protein>
<gene>
    <name evidence="1" type="ORF">GCM10022215_15160</name>
</gene>
<keyword evidence="2" id="KW-1185">Reference proteome</keyword>
<reference evidence="2" key="1">
    <citation type="journal article" date="2019" name="Int. J. Syst. Evol. Microbiol.">
        <title>The Global Catalogue of Microorganisms (GCM) 10K type strain sequencing project: providing services to taxonomists for standard genome sequencing and annotation.</title>
        <authorList>
            <consortium name="The Broad Institute Genomics Platform"/>
            <consortium name="The Broad Institute Genome Sequencing Center for Infectious Disease"/>
            <person name="Wu L."/>
            <person name="Ma J."/>
        </authorList>
    </citation>
    <scope>NUCLEOTIDE SEQUENCE [LARGE SCALE GENOMIC DNA]</scope>
    <source>
        <strain evidence="2">JCM 16703</strain>
    </source>
</reference>
<sequence>MTEKPIAYRINRLHEVAPWARSTTYQLVREGRLPVRRLGSGVAFVLHEDLETFLRTLPSDDSPNFAIDF</sequence>
<organism evidence="1 2">
    <name type="scientific">Nocardioides fonticola</name>
    <dbReference type="NCBI Taxonomy" id="450363"/>
    <lineage>
        <taxon>Bacteria</taxon>
        <taxon>Bacillati</taxon>
        <taxon>Actinomycetota</taxon>
        <taxon>Actinomycetes</taxon>
        <taxon>Propionibacteriales</taxon>
        <taxon>Nocardioidaceae</taxon>
        <taxon>Nocardioides</taxon>
    </lineage>
</organism>
<dbReference type="Proteomes" id="UP001501495">
    <property type="component" value="Unassembled WGS sequence"/>
</dbReference>
<evidence type="ECO:0000313" key="2">
    <source>
        <dbReference type="Proteomes" id="UP001501495"/>
    </source>
</evidence>
<comment type="caution">
    <text evidence="1">The sequence shown here is derived from an EMBL/GenBank/DDBJ whole genome shotgun (WGS) entry which is preliminary data.</text>
</comment>
<dbReference type="RefSeq" id="WP_344732702.1">
    <property type="nucleotide sequence ID" value="NZ_BAAAZH010000012.1"/>
</dbReference>